<dbReference type="EMBL" id="JARKIB010000003">
    <property type="protein sequence ID" value="KAJ7783000.1"/>
    <property type="molecule type" value="Genomic_DNA"/>
</dbReference>
<reference evidence="2" key="1">
    <citation type="submission" date="2023-03" db="EMBL/GenBank/DDBJ databases">
        <title>Massive genome expansion in bonnet fungi (Mycena s.s.) driven by repeated elements and novel gene families across ecological guilds.</title>
        <authorList>
            <consortium name="Lawrence Berkeley National Laboratory"/>
            <person name="Harder C.B."/>
            <person name="Miyauchi S."/>
            <person name="Viragh M."/>
            <person name="Kuo A."/>
            <person name="Thoen E."/>
            <person name="Andreopoulos B."/>
            <person name="Lu D."/>
            <person name="Skrede I."/>
            <person name="Drula E."/>
            <person name="Henrissat B."/>
            <person name="Morin E."/>
            <person name="Kohler A."/>
            <person name="Barry K."/>
            <person name="LaButti K."/>
            <person name="Morin E."/>
            <person name="Salamov A."/>
            <person name="Lipzen A."/>
            <person name="Mereny Z."/>
            <person name="Hegedus B."/>
            <person name="Baldrian P."/>
            <person name="Stursova M."/>
            <person name="Weitz H."/>
            <person name="Taylor A."/>
            <person name="Grigoriev I.V."/>
            <person name="Nagy L.G."/>
            <person name="Martin F."/>
            <person name="Kauserud H."/>
        </authorList>
    </citation>
    <scope>NUCLEOTIDE SEQUENCE</scope>
    <source>
        <strain evidence="2">CBHHK182m</strain>
    </source>
</reference>
<dbReference type="Pfam" id="PF10346">
    <property type="entry name" value="Con-6"/>
    <property type="match status" value="1"/>
</dbReference>
<sequence>MHAEERLKEMGALDTDDQSSKSDNNPPDEEAYRYNRFVFQVSSASFSYIHFLVDDESVAHAREILEAAGYTFTDEEAKEDEHQVRVLAGYKAALTNPRVSEEAKEHAREYLKEHNAL</sequence>
<keyword evidence="3" id="KW-1185">Reference proteome</keyword>
<evidence type="ECO:0000313" key="3">
    <source>
        <dbReference type="Proteomes" id="UP001215598"/>
    </source>
</evidence>
<comment type="caution">
    <text evidence="2">The sequence shown here is derived from an EMBL/GenBank/DDBJ whole genome shotgun (WGS) entry which is preliminary data.</text>
</comment>
<protein>
    <submittedName>
        <fullName evidence="2">Conidiation protein 6-domain-containing protein</fullName>
    </submittedName>
</protein>
<accession>A0AAD7KEK1</accession>
<organism evidence="2 3">
    <name type="scientific">Mycena metata</name>
    <dbReference type="NCBI Taxonomy" id="1033252"/>
    <lineage>
        <taxon>Eukaryota</taxon>
        <taxon>Fungi</taxon>
        <taxon>Dikarya</taxon>
        <taxon>Basidiomycota</taxon>
        <taxon>Agaricomycotina</taxon>
        <taxon>Agaricomycetes</taxon>
        <taxon>Agaricomycetidae</taxon>
        <taxon>Agaricales</taxon>
        <taxon>Marasmiineae</taxon>
        <taxon>Mycenaceae</taxon>
        <taxon>Mycena</taxon>
    </lineage>
</organism>
<evidence type="ECO:0000256" key="1">
    <source>
        <dbReference type="SAM" id="MobiDB-lite"/>
    </source>
</evidence>
<feature type="region of interest" description="Disordered" evidence="1">
    <location>
        <begin position="1"/>
        <end position="29"/>
    </location>
</feature>
<evidence type="ECO:0000313" key="2">
    <source>
        <dbReference type="EMBL" id="KAJ7783000.1"/>
    </source>
</evidence>
<dbReference type="AlphaFoldDB" id="A0AAD7KEK1"/>
<proteinExistence type="predicted"/>
<gene>
    <name evidence="2" type="ORF">B0H16DRAFT_1709831</name>
</gene>
<feature type="compositionally biased region" description="Basic and acidic residues" evidence="1">
    <location>
        <begin position="1"/>
        <end position="11"/>
    </location>
</feature>
<name>A0AAD7KEK1_9AGAR</name>
<dbReference type="Proteomes" id="UP001215598">
    <property type="component" value="Unassembled WGS sequence"/>
</dbReference>
<dbReference type="InterPro" id="IPR018824">
    <property type="entry name" value="Conidiation-specific_6"/>
</dbReference>